<dbReference type="PANTHER" id="PTHR43350">
    <property type="entry name" value="NAD-DEPENDENT ALCOHOL DEHYDROGENASE"/>
    <property type="match status" value="1"/>
</dbReference>
<dbReference type="GO" id="GO:0046872">
    <property type="term" value="F:metal ion binding"/>
    <property type="evidence" value="ECO:0007669"/>
    <property type="project" value="UniProtKB-KW"/>
</dbReference>
<dbReference type="CDD" id="cd08255">
    <property type="entry name" value="2-desacetyl-2-hydroxyethyl_bacteriochlorophyllide_like"/>
    <property type="match status" value="1"/>
</dbReference>
<dbReference type="GO" id="GO:0016491">
    <property type="term" value="F:oxidoreductase activity"/>
    <property type="evidence" value="ECO:0007669"/>
    <property type="project" value="UniProtKB-KW"/>
</dbReference>
<accession>A0A7T0C570</accession>
<feature type="domain" description="Enoyl reductase (ER)" evidence="7">
    <location>
        <begin position="188"/>
        <end position="488"/>
    </location>
</feature>
<evidence type="ECO:0000256" key="1">
    <source>
        <dbReference type="ARBA" id="ARBA00001947"/>
    </source>
</evidence>
<evidence type="ECO:0000256" key="5">
    <source>
        <dbReference type="ARBA" id="ARBA00023002"/>
    </source>
</evidence>
<dbReference type="KEGG" id="nva:G3M78_07925"/>
<dbReference type="AlphaFoldDB" id="A0A7T0C570"/>
<dbReference type="Proteomes" id="UP000594464">
    <property type="component" value="Chromosome"/>
</dbReference>
<dbReference type="Gene3D" id="3.30.360.10">
    <property type="entry name" value="Dihydrodipicolinate Reductase, domain 2"/>
    <property type="match status" value="1"/>
</dbReference>
<dbReference type="InterPro" id="IPR020843">
    <property type="entry name" value="ER"/>
</dbReference>
<reference evidence="9" key="1">
    <citation type="submission" date="2020-02" db="EMBL/GenBank/DDBJ databases">
        <title>Genomic and physiological characterization of two novel Nitrospinaceae genera.</title>
        <authorList>
            <person name="Mueller A.J."/>
            <person name="Jung M.-Y."/>
            <person name="Strachan C.R."/>
            <person name="Herbold C.W."/>
            <person name="Kirkegaard R.H."/>
            <person name="Daims H."/>
        </authorList>
    </citation>
    <scope>NUCLEOTIDE SEQUENCE [LARGE SCALE GENOMIC DNA]</scope>
</reference>
<comment type="cofactor">
    <cofactor evidence="1">
        <name>Zn(2+)</name>
        <dbReference type="ChEBI" id="CHEBI:29105"/>
    </cofactor>
</comment>
<dbReference type="InterPro" id="IPR011032">
    <property type="entry name" value="GroES-like_sf"/>
</dbReference>
<dbReference type="Gene3D" id="3.90.180.10">
    <property type="entry name" value="Medium-chain alcohol dehydrogenases, catalytic domain"/>
    <property type="match status" value="1"/>
</dbReference>
<keyword evidence="3" id="KW-0479">Metal-binding</keyword>
<name>A0A7T0C570_9BACT</name>
<dbReference type="InterPro" id="IPR036291">
    <property type="entry name" value="NAD(P)-bd_dom_sf"/>
</dbReference>
<evidence type="ECO:0000256" key="3">
    <source>
        <dbReference type="ARBA" id="ARBA00022723"/>
    </source>
</evidence>
<dbReference type="SUPFAM" id="SSF55347">
    <property type="entry name" value="Glyceraldehyde-3-phosphate dehydrogenase-like, C-terminal domain"/>
    <property type="match status" value="1"/>
</dbReference>
<evidence type="ECO:0000313" key="8">
    <source>
        <dbReference type="EMBL" id="QPJ66804.1"/>
    </source>
</evidence>
<comment type="similarity">
    <text evidence="2">Belongs to the zinc-containing alcohol dehydrogenase family.</text>
</comment>
<gene>
    <name evidence="8" type="ORF">G3M78_07925</name>
</gene>
<dbReference type="InterPro" id="IPR013154">
    <property type="entry name" value="ADH-like_N"/>
</dbReference>
<keyword evidence="4" id="KW-0862">Zinc</keyword>
<evidence type="ECO:0000256" key="6">
    <source>
        <dbReference type="SAM" id="MobiDB-lite"/>
    </source>
</evidence>
<dbReference type="SMART" id="SM00829">
    <property type="entry name" value="PKS_ER"/>
    <property type="match status" value="1"/>
</dbReference>
<dbReference type="EMBL" id="CP048620">
    <property type="protein sequence ID" value="QPJ66804.1"/>
    <property type="molecule type" value="Genomic_DNA"/>
</dbReference>
<dbReference type="Gene3D" id="3.40.50.720">
    <property type="entry name" value="NAD(P)-binding Rossmann-like Domain"/>
    <property type="match status" value="2"/>
</dbReference>
<proteinExistence type="inferred from homology"/>
<dbReference type="GO" id="GO:0000166">
    <property type="term" value="F:nucleotide binding"/>
    <property type="evidence" value="ECO:0007669"/>
    <property type="project" value="InterPro"/>
</dbReference>
<dbReference type="InterPro" id="IPR000683">
    <property type="entry name" value="Gfo/Idh/MocA-like_OxRdtase_N"/>
</dbReference>
<organism evidence="8 9">
    <name type="scientific">Candidatus Nitrohelix vancouverensis</name>
    <dbReference type="NCBI Taxonomy" id="2705534"/>
    <lineage>
        <taxon>Bacteria</taxon>
        <taxon>Pseudomonadati</taxon>
        <taxon>Nitrospinota/Tectimicrobiota group</taxon>
        <taxon>Nitrospinota</taxon>
        <taxon>Nitrospinia</taxon>
        <taxon>Nitrospinales</taxon>
        <taxon>Nitrospinaceae</taxon>
        <taxon>Candidatus Nitrohelix</taxon>
    </lineage>
</organism>
<dbReference type="Pfam" id="PF08240">
    <property type="entry name" value="ADH_N"/>
    <property type="match status" value="1"/>
</dbReference>
<dbReference type="InterPro" id="IPR013149">
    <property type="entry name" value="ADH-like_C"/>
</dbReference>
<dbReference type="SUPFAM" id="SSF51735">
    <property type="entry name" value="NAD(P)-binding Rossmann-fold domains"/>
    <property type="match status" value="2"/>
</dbReference>
<dbReference type="Pfam" id="PF00107">
    <property type="entry name" value="ADH_zinc_N"/>
    <property type="match status" value="1"/>
</dbReference>
<evidence type="ECO:0000256" key="2">
    <source>
        <dbReference type="ARBA" id="ARBA00008072"/>
    </source>
</evidence>
<dbReference type="Pfam" id="PF01408">
    <property type="entry name" value="GFO_IDH_MocA"/>
    <property type="match status" value="1"/>
</dbReference>
<evidence type="ECO:0000256" key="4">
    <source>
        <dbReference type="ARBA" id="ARBA00022833"/>
    </source>
</evidence>
<protein>
    <submittedName>
        <fullName evidence="8">Gfo/Idh/MocA family oxidoreductase</fullName>
    </submittedName>
</protein>
<dbReference type="SUPFAM" id="SSF50129">
    <property type="entry name" value="GroES-like"/>
    <property type="match status" value="1"/>
</dbReference>
<sequence>MVSVGTEIAPLRKDPGDAEESTSIERAKSTLSLGGRYLKKAILDPEKAARRVKAIAQKQFAKLMPQRPAPKKEDIKASAIEWSRCDAKTFETKNGTLDLLTDASEWAYQASSQAISITEGYIPIVQVEGTVSEGAISIGLLNERKDAWLGNRSYENETFSDQIIFDPKDSKQVTLILSNGGSKKEISVALSKAEIVLTPKPQDGLPLSEMEDFGWNVGYSASGEVIALGQGVTDLKIGQRVACGGAGKANHADYVCVPRNLVAPVPRDCSLKEAASTTIGTIALQGVRRAEPQLGEKVCLIGLGLLGQITQQLLQANGCQVIGLDLDPSRVERARKHGLQAGASDPLAFEVLVRDLTQGFGADRTIITAATKSSSVVNLAMNVTRRKGKVVVVGDVGLDIERPIFYKKEIDLLMSTSYGPGRYDASYELEGHDYPYAYVRWTLNRNMEAYMDAIASKKLDIASLIDLEIGIDEAPEAYKALASDGEALPLGVLLSYPDDLRDLPEAPEAKSITLRGHRICPDGPARYALVGAGAFGTCMLVPQMKKRKDLFFLRGVVSRNATQGGNFVRTHQVEVFSSDMSELLKDPDFDLMVISTRHQEHASQTVDCLKAGKHVFVEKPLALNWAELDQISQTYNELESPPLLMVGFNRRFSPAMQNLHKTLANRRTPLVVNYRLNGGYIPLDHWVQGPQGGGRNIGEACHMYDVFRFLAGSAVQSINASSIDPGALPYLKSDNFCATMTYEDGSVGNLTYIALGPKKGLPKERIEVFCDGEAYIIDDFKSLTRASDGVILWQSDEADKGHYEELTRLGIAIQQGSPAPIAFEEIIETTAVSLHIEDMLIRS</sequence>
<keyword evidence="5" id="KW-0560">Oxidoreductase</keyword>
<evidence type="ECO:0000313" key="9">
    <source>
        <dbReference type="Proteomes" id="UP000594464"/>
    </source>
</evidence>
<dbReference type="PANTHER" id="PTHR43350:SF19">
    <property type="entry name" value="D-GULOSIDE 3-DEHYDROGENASE"/>
    <property type="match status" value="1"/>
</dbReference>
<evidence type="ECO:0000259" key="7">
    <source>
        <dbReference type="SMART" id="SM00829"/>
    </source>
</evidence>
<feature type="region of interest" description="Disordered" evidence="6">
    <location>
        <begin position="1"/>
        <end position="25"/>
    </location>
</feature>